<keyword evidence="3" id="KW-1185">Reference proteome</keyword>
<evidence type="ECO:0000313" key="3">
    <source>
        <dbReference type="Proteomes" id="UP001303473"/>
    </source>
</evidence>
<evidence type="ECO:0000256" key="1">
    <source>
        <dbReference type="SAM" id="MobiDB-lite"/>
    </source>
</evidence>
<dbReference type="EMBL" id="MU853821">
    <property type="protein sequence ID" value="KAK3938841.1"/>
    <property type="molecule type" value="Genomic_DNA"/>
</dbReference>
<feature type="non-terminal residue" evidence="2">
    <location>
        <position position="114"/>
    </location>
</feature>
<organism evidence="2 3">
    <name type="scientific">Diplogelasinospora grovesii</name>
    <dbReference type="NCBI Taxonomy" id="303347"/>
    <lineage>
        <taxon>Eukaryota</taxon>
        <taxon>Fungi</taxon>
        <taxon>Dikarya</taxon>
        <taxon>Ascomycota</taxon>
        <taxon>Pezizomycotina</taxon>
        <taxon>Sordariomycetes</taxon>
        <taxon>Sordariomycetidae</taxon>
        <taxon>Sordariales</taxon>
        <taxon>Diplogelasinosporaceae</taxon>
        <taxon>Diplogelasinospora</taxon>
    </lineage>
</organism>
<accession>A0AAN6S3U0</accession>
<comment type="caution">
    <text evidence="2">The sequence shown here is derived from an EMBL/GenBank/DDBJ whole genome shotgun (WGS) entry which is preliminary data.</text>
</comment>
<protein>
    <submittedName>
        <fullName evidence="2">Uncharacterized protein</fullName>
    </submittedName>
</protein>
<feature type="region of interest" description="Disordered" evidence="1">
    <location>
        <begin position="1"/>
        <end position="22"/>
    </location>
</feature>
<feature type="non-terminal residue" evidence="2">
    <location>
        <position position="1"/>
    </location>
</feature>
<evidence type="ECO:0000313" key="2">
    <source>
        <dbReference type="EMBL" id="KAK3938841.1"/>
    </source>
</evidence>
<dbReference type="Proteomes" id="UP001303473">
    <property type="component" value="Unassembled WGS sequence"/>
</dbReference>
<proteinExistence type="predicted"/>
<gene>
    <name evidence="2" type="ORF">QBC46DRAFT_439276</name>
</gene>
<reference evidence="3" key="1">
    <citation type="journal article" date="2023" name="Mol. Phylogenet. Evol.">
        <title>Genome-scale phylogeny and comparative genomics of the fungal order Sordariales.</title>
        <authorList>
            <person name="Hensen N."/>
            <person name="Bonometti L."/>
            <person name="Westerberg I."/>
            <person name="Brannstrom I.O."/>
            <person name="Guillou S."/>
            <person name="Cros-Aarteil S."/>
            <person name="Calhoun S."/>
            <person name="Haridas S."/>
            <person name="Kuo A."/>
            <person name="Mondo S."/>
            <person name="Pangilinan J."/>
            <person name="Riley R."/>
            <person name="LaButti K."/>
            <person name="Andreopoulos B."/>
            <person name="Lipzen A."/>
            <person name="Chen C."/>
            <person name="Yan M."/>
            <person name="Daum C."/>
            <person name="Ng V."/>
            <person name="Clum A."/>
            <person name="Steindorff A."/>
            <person name="Ohm R.A."/>
            <person name="Martin F."/>
            <person name="Silar P."/>
            <person name="Natvig D.O."/>
            <person name="Lalanne C."/>
            <person name="Gautier V."/>
            <person name="Ament-Velasquez S.L."/>
            <person name="Kruys A."/>
            <person name="Hutchinson M.I."/>
            <person name="Powell A.J."/>
            <person name="Barry K."/>
            <person name="Miller A.N."/>
            <person name="Grigoriev I.V."/>
            <person name="Debuchy R."/>
            <person name="Gladieux P."/>
            <person name="Hiltunen Thoren M."/>
            <person name="Johannesson H."/>
        </authorList>
    </citation>
    <scope>NUCLEOTIDE SEQUENCE [LARGE SCALE GENOMIC DNA]</scope>
    <source>
        <strain evidence="3">CBS 340.73</strain>
    </source>
</reference>
<sequence>SPQASINITNNTTNVNSNNTATITKTNTVGSHTTMTSPKLTSPLAEHLSTLPQRMREAKQSQLTRQEYNDFQLVTSMIPLIEAFLLRLPDIQPHPSRAELTLVPLSAVPLGWEL</sequence>
<dbReference type="AlphaFoldDB" id="A0AAN6S3U0"/>
<name>A0AAN6S3U0_9PEZI</name>